<dbReference type="EMBL" id="LLXI01003932">
    <property type="protein sequence ID" value="PKY60051.1"/>
    <property type="molecule type" value="Genomic_DNA"/>
</dbReference>
<evidence type="ECO:0000313" key="2">
    <source>
        <dbReference type="EMBL" id="PKY60051.1"/>
    </source>
</evidence>
<feature type="compositionally biased region" description="Low complexity" evidence="1">
    <location>
        <begin position="199"/>
        <end position="209"/>
    </location>
</feature>
<accession>A0A2I1HMG2</accession>
<name>A0A2I1HMG2_9GLOM</name>
<dbReference type="AlphaFoldDB" id="A0A2I1HMG2"/>
<evidence type="ECO:0000256" key="1">
    <source>
        <dbReference type="SAM" id="MobiDB-lite"/>
    </source>
</evidence>
<comment type="caution">
    <text evidence="2">The sequence shown here is derived from an EMBL/GenBank/DDBJ whole genome shotgun (WGS) entry which is preliminary data.</text>
</comment>
<dbReference type="VEuPathDB" id="FungiDB:RhiirA1_460878"/>
<gene>
    <name evidence="2" type="ORF">RhiirA4_430840</name>
</gene>
<reference evidence="2 3" key="1">
    <citation type="submission" date="2015-10" db="EMBL/GenBank/DDBJ databases">
        <title>Genome analyses suggest a sexual origin of heterokaryosis in a supposedly ancient asexual fungus.</title>
        <authorList>
            <person name="Ropars J."/>
            <person name="Sedzielewska K."/>
            <person name="Noel J."/>
            <person name="Charron P."/>
            <person name="Farinelli L."/>
            <person name="Marton T."/>
            <person name="Kruger M."/>
            <person name="Pelin A."/>
            <person name="Brachmann A."/>
            <person name="Corradi N."/>
        </authorList>
    </citation>
    <scope>NUCLEOTIDE SEQUENCE [LARGE SCALE GENOMIC DNA]</scope>
    <source>
        <strain evidence="2 3">A4</strain>
    </source>
</reference>
<feature type="compositionally biased region" description="Basic residues" evidence="1">
    <location>
        <begin position="215"/>
        <end position="224"/>
    </location>
</feature>
<keyword evidence="3" id="KW-1185">Reference proteome</keyword>
<dbReference type="Proteomes" id="UP000234323">
    <property type="component" value="Unassembled WGS sequence"/>
</dbReference>
<organism evidence="2 3">
    <name type="scientific">Rhizophagus irregularis</name>
    <dbReference type="NCBI Taxonomy" id="588596"/>
    <lineage>
        <taxon>Eukaryota</taxon>
        <taxon>Fungi</taxon>
        <taxon>Fungi incertae sedis</taxon>
        <taxon>Mucoromycota</taxon>
        <taxon>Glomeromycotina</taxon>
        <taxon>Glomeromycetes</taxon>
        <taxon>Glomerales</taxon>
        <taxon>Glomeraceae</taxon>
        <taxon>Rhizophagus</taxon>
    </lineage>
</organism>
<sequence>MSMDKSRTLNELAVEFVSRFNEPYFQAISYHLGSFVKDGFLKDLFEKTPSTPVDKAQLLIERFGKSANPKNFSAQAPATNIQPTTLSLIFYIALYVWSKSWDNFVANFFLKFGDTGDEFDDMCSSDDDSQLGHDTADFIHSPLVTVSVDKELKWCRHSIPNLKKAQFNPKAKNTLNKNKSGKTGKVSDSNQLKKKDKVPSSSPNKKNNNQLKAPRAQKKAKNSSKSKEREKGNQEVLAEILSLLRKLFF</sequence>
<protein>
    <submittedName>
        <fullName evidence="2">Uncharacterized protein</fullName>
    </submittedName>
</protein>
<proteinExistence type="predicted"/>
<evidence type="ECO:0000313" key="3">
    <source>
        <dbReference type="Proteomes" id="UP000234323"/>
    </source>
</evidence>
<feature type="region of interest" description="Disordered" evidence="1">
    <location>
        <begin position="167"/>
        <end position="235"/>
    </location>
</feature>